<dbReference type="InterPro" id="IPR013325">
    <property type="entry name" value="RNA_pol_sigma_r2"/>
</dbReference>
<keyword evidence="2" id="KW-0731">Sigma factor</keyword>
<dbReference type="GO" id="GO:0016987">
    <property type="term" value="F:sigma factor activity"/>
    <property type="evidence" value="ECO:0007669"/>
    <property type="project" value="UniProtKB-KW"/>
</dbReference>
<keyword evidence="1" id="KW-0805">Transcription regulation</keyword>
<evidence type="ECO:0000256" key="3">
    <source>
        <dbReference type="ARBA" id="ARBA00023125"/>
    </source>
</evidence>
<organism evidence="6 7">
    <name type="scientific">Alkalicella caledoniensis</name>
    <dbReference type="NCBI Taxonomy" id="2731377"/>
    <lineage>
        <taxon>Bacteria</taxon>
        <taxon>Bacillati</taxon>
        <taxon>Bacillota</taxon>
        <taxon>Clostridia</taxon>
        <taxon>Eubacteriales</taxon>
        <taxon>Proteinivoracaceae</taxon>
        <taxon>Alkalicella</taxon>
    </lineage>
</organism>
<proteinExistence type="predicted"/>
<dbReference type="AlphaFoldDB" id="A0A7G9WBZ1"/>
<dbReference type="SUPFAM" id="SSF88946">
    <property type="entry name" value="Sigma2 domain of RNA polymerase sigma factors"/>
    <property type="match status" value="1"/>
</dbReference>
<dbReference type="Pfam" id="PF04539">
    <property type="entry name" value="Sigma70_r3"/>
    <property type="match status" value="1"/>
</dbReference>
<dbReference type="KEGG" id="acae:HYG86_16190"/>
<dbReference type="EMBL" id="CP058559">
    <property type="protein sequence ID" value="QNO16203.1"/>
    <property type="molecule type" value="Genomic_DNA"/>
</dbReference>
<name>A0A7G9WBZ1_ALKCA</name>
<dbReference type="Pfam" id="PF04545">
    <property type="entry name" value="Sigma70_r4"/>
    <property type="match status" value="1"/>
</dbReference>
<keyword evidence="3" id="KW-0238">DNA-binding</keyword>
<sequence>MWESIRDKITQYPPLSHEEEIELFLQISQGDLKARERFLNHNLRLVAKLVERYKGVYDEEDLFQIGSIGLLKAIDGFDHQHGTKFSTYAVPKILGEIKMYFRDNNPVKLSRQQVTISRLVKDSQEHLTAELGRTPKISEIASKLNVSIEEVVMAMESSRSMTSLEQPMGDDSELTLKDLIADLKFDEYVDNKLLLKEIFSKLDAVEKKIIILRYFQEKSQQQIADLLSINQVQVSRLERKIIEKLKQAYNKV</sequence>
<evidence type="ECO:0000313" key="6">
    <source>
        <dbReference type="EMBL" id="QNO16203.1"/>
    </source>
</evidence>
<protein>
    <submittedName>
        <fullName evidence="6">Sigma-70 family RNA polymerase sigma factor</fullName>
    </submittedName>
</protein>
<dbReference type="RefSeq" id="WP_213166598.1">
    <property type="nucleotide sequence ID" value="NZ_CP058559.1"/>
</dbReference>
<dbReference type="PRINTS" id="PR00046">
    <property type="entry name" value="SIGMA70FCT"/>
</dbReference>
<dbReference type="PANTHER" id="PTHR30603:SF51">
    <property type="entry name" value="RNA POLYMERASE SIGMA-K FACTOR"/>
    <property type="match status" value="1"/>
</dbReference>
<dbReference type="Pfam" id="PF04542">
    <property type="entry name" value="Sigma70_r2"/>
    <property type="match status" value="1"/>
</dbReference>
<dbReference type="InterPro" id="IPR007624">
    <property type="entry name" value="RNA_pol_sigma70_r3"/>
</dbReference>
<dbReference type="NCBIfam" id="TIGR02937">
    <property type="entry name" value="sigma70-ECF"/>
    <property type="match status" value="1"/>
</dbReference>
<dbReference type="InterPro" id="IPR036388">
    <property type="entry name" value="WH-like_DNA-bd_sf"/>
</dbReference>
<dbReference type="Proteomes" id="UP000516160">
    <property type="component" value="Chromosome"/>
</dbReference>
<dbReference type="SUPFAM" id="SSF88659">
    <property type="entry name" value="Sigma3 and sigma4 domains of RNA polymerase sigma factors"/>
    <property type="match status" value="2"/>
</dbReference>
<evidence type="ECO:0000313" key="7">
    <source>
        <dbReference type="Proteomes" id="UP000516160"/>
    </source>
</evidence>
<dbReference type="PROSITE" id="PS00715">
    <property type="entry name" value="SIGMA70_1"/>
    <property type="match status" value="1"/>
</dbReference>
<evidence type="ECO:0000256" key="4">
    <source>
        <dbReference type="ARBA" id="ARBA00023163"/>
    </source>
</evidence>
<dbReference type="Gene3D" id="1.20.120.1810">
    <property type="match status" value="1"/>
</dbReference>
<evidence type="ECO:0000256" key="1">
    <source>
        <dbReference type="ARBA" id="ARBA00023015"/>
    </source>
</evidence>
<gene>
    <name evidence="6" type="ORF">HYG86_16190</name>
</gene>
<dbReference type="InterPro" id="IPR013324">
    <property type="entry name" value="RNA_pol_sigma_r3/r4-like"/>
</dbReference>
<dbReference type="InterPro" id="IPR000943">
    <property type="entry name" value="RNA_pol_sigma70"/>
</dbReference>
<dbReference type="GO" id="GO:0003677">
    <property type="term" value="F:DNA binding"/>
    <property type="evidence" value="ECO:0007669"/>
    <property type="project" value="UniProtKB-KW"/>
</dbReference>
<keyword evidence="4" id="KW-0804">Transcription</keyword>
<dbReference type="InterPro" id="IPR050239">
    <property type="entry name" value="Sigma-70_RNA_pol_init_factors"/>
</dbReference>
<evidence type="ECO:0000256" key="2">
    <source>
        <dbReference type="ARBA" id="ARBA00023082"/>
    </source>
</evidence>
<accession>A0A7G9WBZ1</accession>
<dbReference type="InterPro" id="IPR007627">
    <property type="entry name" value="RNA_pol_sigma70_r2"/>
</dbReference>
<feature type="domain" description="RNA polymerase sigma-70" evidence="5">
    <location>
        <begin position="61"/>
        <end position="74"/>
    </location>
</feature>
<dbReference type="PANTHER" id="PTHR30603">
    <property type="entry name" value="RNA POLYMERASE SIGMA FACTOR RPO"/>
    <property type="match status" value="1"/>
</dbReference>
<evidence type="ECO:0000259" key="5">
    <source>
        <dbReference type="PROSITE" id="PS00715"/>
    </source>
</evidence>
<dbReference type="InterPro" id="IPR007630">
    <property type="entry name" value="RNA_pol_sigma70_r4"/>
</dbReference>
<dbReference type="Gene3D" id="1.10.10.10">
    <property type="entry name" value="Winged helix-like DNA-binding domain superfamily/Winged helix DNA-binding domain"/>
    <property type="match status" value="2"/>
</dbReference>
<dbReference type="CDD" id="cd06171">
    <property type="entry name" value="Sigma70_r4"/>
    <property type="match status" value="1"/>
</dbReference>
<dbReference type="GO" id="GO:0006352">
    <property type="term" value="P:DNA-templated transcription initiation"/>
    <property type="evidence" value="ECO:0007669"/>
    <property type="project" value="InterPro"/>
</dbReference>
<dbReference type="InterPro" id="IPR014284">
    <property type="entry name" value="RNA_pol_sigma-70_dom"/>
</dbReference>
<keyword evidence="7" id="KW-1185">Reference proteome</keyword>
<reference evidence="6 7" key="1">
    <citation type="submission" date="2020-07" db="EMBL/GenBank/DDBJ databases">
        <title>Alkalicella. sp. LB2 genome.</title>
        <authorList>
            <person name="Postec A."/>
            <person name="Quemeneur M."/>
        </authorList>
    </citation>
    <scope>NUCLEOTIDE SEQUENCE [LARGE SCALE GENOMIC DNA]</scope>
    <source>
        <strain evidence="6 7">LB2</strain>
    </source>
</reference>